<dbReference type="SUPFAM" id="SSF52833">
    <property type="entry name" value="Thioredoxin-like"/>
    <property type="match status" value="1"/>
</dbReference>
<proteinExistence type="predicted"/>
<dbReference type="NCBIfam" id="TIGR02180">
    <property type="entry name" value="GRX_euk"/>
    <property type="match status" value="1"/>
</dbReference>
<comment type="caution">
    <text evidence="2">The sequence shown here is derived from an EMBL/GenBank/DDBJ whole genome shotgun (WGS) entry which is preliminary data.</text>
</comment>
<dbReference type="AlphaFoldDB" id="A0A1R0H0Q9"/>
<dbReference type="GO" id="GO:0034599">
    <property type="term" value="P:cellular response to oxidative stress"/>
    <property type="evidence" value="ECO:0007669"/>
    <property type="project" value="TreeGrafter"/>
</dbReference>
<dbReference type="STRING" id="133383.A0A1R0H0Q9"/>
<dbReference type="InterPro" id="IPR014025">
    <property type="entry name" value="Glutaredoxin_subgr"/>
</dbReference>
<dbReference type="InterPro" id="IPR002109">
    <property type="entry name" value="Glutaredoxin"/>
</dbReference>
<dbReference type="GO" id="GO:0015038">
    <property type="term" value="F:glutathione disulfide oxidoreductase activity"/>
    <property type="evidence" value="ECO:0007669"/>
    <property type="project" value="TreeGrafter"/>
</dbReference>
<protein>
    <submittedName>
        <fullName evidence="2">Glutaredoxin-C3</fullName>
    </submittedName>
</protein>
<dbReference type="EMBL" id="LSSL01001285">
    <property type="protein sequence ID" value="OLY82729.1"/>
    <property type="molecule type" value="Genomic_DNA"/>
</dbReference>
<name>A0A1R0H0Q9_9FUNG</name>
<dbReference type="PANTHER" id="PTHR45694:SF18">
    <property type="entry name" value="GLUTAREDOXIN-1-RELATED"/>
    <property type="match status" value="1"/>
</dbReference>
<keyword evidence="3" id="KW-1185">Reference proteome</keyword>
<accession>A0A1R0H0Q9</accession>
<feature type="domain" description="Glutaredoxin" evidence="1">
    <location>
        <begin position="17"/>
        <end position="79"/>
    </location>
</feature>
<dbReference type="CDD" id="cd03419">
    <property type="entry name" value="GRX_GRXh_1_2_like"/>
    <property type="match status" value="1"/>
</dbReference>
<evidence type="ECO:0000259" key="1">
    <source>
        <dbReference type="Pfam" id="PF00462"/>
    </source>
</evidence>
<dbReference type="GO" id="GO:0005737">
    <property type="term" value="C:cytoplasm"/>
    <property type="evidence" value="ECO:0007669"/>
    <property type="project" value="TreeGrafter"/>
</dbReference>
<reference evidence="2 3" key="1">
    <citation type="journal article" date="2016" name="Mol. Biol. Evol.">
        <title>Genome-Wide Survey of Gut Fungi (Harpellales) Reveals the First Horizontally Transferred Ubiquitin Gene from a Mosquito Host.</title>
        <authorList>
            <person name="Wang Y."/>
            <person name="White M.M."/>
            <person name="Kvist S."/>
            <person name="Moncalvo J.M."/>
        </authorList>
    </citation>
    <scope>NUCLEOTIDE SEQUENCE [LARGE SCALE GENOMIC DNA]</scope>
    <source>
        <strain evidence="2 3">ALG-7-W6</strain>
    </source>
</reference>
<dbReference type="InterPro" id="IPR036249">
    <property type="entry name" value="Thioredoxin-like_sf"/>
</dbReference>
<organism evidence="2 3">
    <name type="scientific">Smittium mucronatum</name>
    <dbReference type="NCBI Taxonomy" id="133383"/>
    <lineage>
        <taxon>Eukaryota</taxon>
        <taxon>Fungi</taxon>
        <taxon>Fungi incertae sedis</taxon>
        <taxon>Zoopagomycota</taxon>
        <taxon>Kickxellomycotina</taxon>
        <taxon>Harpellomycetes</taxon>
        <taxon>Harpellales</taxon>
        <taxon>Legeriomycetaceae</taxon>
        <taxon>Smittium</taxon>
    </lineage>
</organism>
<dbReference type="Gene3D" id="3.40.30.10">
    <property type="entry name" value="Glutaredoxin"/>
    <property type="match status" value="1"/>
</dbReference>
<dbReference type="Pfam" id="PF00462">
    <property type="entry name" value="Glutaredoxin"/>
    <property type="match status" value="1"/>
</dbReference>
<dbReference type="PANTHER" id="PTHR45694">
    <property type="entry name" value="GLUTAREDOXIN 2"/>
    <property type="match status" value="1"/>
</dbReference>
<dbReference type="PROSITE" id="PS51354">
    <property type="entry name" value="GLUTAREDOXIN_2"/>
    <property type="match status" value="1"/>
</dbReference>
<sequence>MTNVSKLVTDQINSNRVVVYSKTGCPYCIRSKEELKKLVDDMLVVETDHVENGASIRSYLREQTGQSTVPNIFINKKHVGGCDDLLEKIRNGQINSLLAA</sequence>
<dbReference type="PRINTS" id="PR00160">
    <property type="entry name" value="GLUTAREDOXIN"/>
</dbReference>
<evidence type="ECO:0000313" key="2">
    <source>
        <dbReference type="EMBL" id="OLY82729.1"/>
    </source>
</evidence>
<dbReference type="InterPro" id="IPR011899">
    <property type="entry name" value="Glutaredoxin_euk/vir"/>
</dbReference>
<dbReference type="Proteomes" id="UP000187455">
    <property type="component" value="Unassembled WGS sequence"/>
</dbReference>
<gene>
    <name evidence="2" type="ORF">AYI68_g3144</name>
</gene>
<evidence type="ECO:0000313" key="3">
    <source>
        <dbReference type="Proteomes" id="UP000187455"/>
    </source>
</evidence>
<dbReference type="OrthoDB" id="418495at2759"/>